<dbReference type="RefSeq" id="WP_344157274.1">
    <property type="nucleotide sequence ID" value="NZ_BAAAQR010000016.1"/>
</dbReference>
<proteinExistence type="predicted"/>
<protein>
    <submittedName>
        <fullName evidence="1">Winged helix DNA-binding domain-containing protein</fullName>
    </submittedName>
</protein>
<dbReference type="InterPro" id="IPR009351">
    <property type="entry name" value="AlkZ-like"/>
</dbReference>
<dbReference type="Pfam" id="PF06224">
    <property type="entry name" value="AlkZ-like"/>
    <property type="match status" value="1"/>
</dbReference>
<accession>A0ABN3A704</accession>
<reference evidence="1 2" key="1">
    <citation type="journal article" date="2019" name="Int. J. Syst. Evol. Microbiol.">
        <title>The Global Catalogue of Microorganisms (GCM) 10K type strain sequencing project: providing services to taxonomists for standard genome sequencing and annotation.</title>
        <authorList>
            <consortium name="The Broad Institute Genomics Platform"/>
            <consortium name="The Broad Institute Genome Sequencing Center for Infectious Disease"/>
            <person name="Wu L."/>
            <person name="Ma J."/>
        </authorList>
    </citation>
    <scope>NUCLEOTIDE SEQUENCE [LARGE SCALE GENOMIC DNA]</scope>
    <source>
        <strain evidence="1 2">JCM 16022</strain>
    </source>
</reference>
<gene>
    <name evidence="1" type="ORF">GCM10009844_41920</name>
</gene>
<organism evidence="1 2">
    <name type="scientific">Nocardioides koreensis</name>
    <dbReference type="NCBI Taxonomy" id="433651"/>
    <lineage>
        <taxon>Bacteria</taxon>
        <taxon>Bacillati</taxon>
        <taxon>Actinomycetota</taxon>
        <taxon>Actinomycetes</taxon>
        <taxon>Propionibacteriales</taxon>
        <taxon>Nocardioidaceae</taxon>
        <taxon>Nocardioides</taxon>
    </lineage>
</organism>
<comment type="caution">
    <text evidence="1">The sequence shown here is derived from an EMBL/GenBank/DDBJ whole genome shotgun (WGS) entry which is preliminary data.</text>
</comment>
<dbReference type="EMBL" id="BAAAQR010000016">
    <property type="protein sequence ID" value="GAA2155143.1"/>
    <property type="molecule type" value="Genomic_DNA"/>
</dbReference>
<dbReference type="PANTHER" id="PTHR38479">
    <property type="entry name" value="LMO0824 PROTEIN"/>
    <property type="match status" value="1"/>
</dbReference>
<dbReference type="PANTHER" id="PTHR38479:SF2">
    <property type="entry name" value="WINGED HELIX DNA-BINDING DOMAIN-CONTAINING PROTEIN"/>
    <property type="match status" value="1"/>
</dbReference>
<dbReference type="Proteomes" id="UP001501771">
    <property type="component" value="Unassembled WGS sequence"/>
</dbReference>
<keyword evidence="1" id="KW-0238">DNA-binding</keyword>
<dbReference type="GO" id="GO:0003677">
    <property type="term" value="F:DNA binding"/>
    <property type="evidence" value="ECO:0007669"/>
    <property type="project" value="UniProtKB-KW"/>
</dbReference>
<name>A0ABN3A704_9ACTN</name>
<keyword evidence="2" id="KW-1185">Reference proteome</keyword>
<evidence type="ECO:0000313" key="2">
    <source>
        <dbReference type="Proteomes" id="UP001501771"/>
    </source>
</evidence>
<evidence type="ECO:0000313" key="1">
    <source>
        <dbReference type="EMBL" id="GAA2155143.1"/>
    </source>
</evidence>
<sequence>MSSRLTARRLNRTLLQRQHLLARTDLPVDTMVRHLVGLQAQDNLPPYLSLHARLTSFDPYDVSRGLEDRTLVRLLTMRGTIHLLTAQDALTLRPWVQARLEQQMRGSATYRPACDLDPDAFAAALAAALAAGPVNVRTLGESLADAFPEVPVAALSGLARVAAPLVQLPPRGRWKQTGGVVYDRLDRWVDTPLGEPDPAAVVRRYLGAFGPATAADVTAWSGVTGLAKLVAGMDDLVRYEDERARTLYDVPDGRLADEDAPAPVRLLGTYDNLWLAHAGRDRVTTPENRRRWMGANGGTAQTVFVDGMLEGLWRLVDGRVEVDPFRRLARAERADLDAEVARVDALLAL</sequence>